<dbReference type="AlphaFoldDB" id="A0A9W6MHG5"/>
<evidence type="ECO:0000256" key="2">
    <source>
        <dbReference type="SAM" id="MobiDB-lite"/>
    </source>
</evidence>
<accession>A0A9W6MHG5</accession>
<dbReference type="PANTHER" id="PTHR43680">
    <property type="entry name" value="NITRATE REDUCTASE MOLYBDENUM COFACTOR ASSEMBLY CHAPERONE"/>
    <property type="match status" value="1"/>
</dbReference>
<dbReference type="PANTHER" id="PTHR43680:SF2">
    <property type="entry name" value="NITRATE REDUCTASE MOLYBDENUM COFACTOR ASSEMBLY CHAPERONE NARJ"/>
    <property type="match status" value="1"/>
</dbReference>
<proteinExistence type="predicted"/>
<reference evidence="3" key="2">
    <citation type="submission" date="2023-01" db="EMBL/GenBank/DDBJ databases">
        <authorList>
            <person name="Sun Q."/>
            <person name="Evtushenko L."/>
        </authorList>
    </citation>
    <scope>NUCLEOTIDE SEQUENCE</scope>
    <source>
        <strain evidence="3">VKM Ac-2007</strain>
    </source>
</reference>
<dbReference type="GO" id="GO:0016530">
    <property type="term" value="F:metallochaperone activity"/>
    <property type="evidence" value="ECO:0007669"/>
    <property type="project" value="TreeGrafter"/>
</dbReference>
<comment type="caution">
    <text evidence="3">The sequence shown here is derived from an EMBL/GenBank/DDBJ whole genome shotgun (WGS) entry which is preliminary data.</text>
</comment>
<feature type="region of interest" description="Disordered" evidence="2">
    <location>
        <begin position="170"/>
        <end position="205"/>
    </location>
</feature>
<gene>
    <name evidence="3" type="ORF">GCM10017600_82410</name>
</gene>
<dbReference type="GO" id="GO:0051131">
    <property type="term" value="P:chaperone-mediated protein complex assembly"/>
    <property type="evidence" value="ECO:0007669"/>
    <property type="project" value="InterPro"/>
</dbReference>
<keyword evidence="1" id="KW-0534">Nitrate assimilation</keyword>
<dbReference type="GO" id="GO:0051082">
    <property type="term" value="F:unfolded protein binding"/>
    <property type="evidence" value="ECO:0007669"/>
    <property type="project" value="InterPro"/>
</dbReference>
<organism evidence="3 4">
    <name type="scientific">Streptosporangium carneum</name>
    <dbReference type="NCBI Taxonomy" id="47481"/>
    <lineage>
        <taxon>Bacteria</taxon>
        <taxon>Bacillati</taxon>
        <taxon>Actinomycetota</taxon>
        <taxon>Actinomycetes</taxon>
        <taxon>Streptosporangiales</taxon>
        <taxon>Streptosporangiaceae</taxon>
        <taxon>Streptosporangium</taxon>
    </lineage>
</organism>
<dbReference type="SUPFAM" id="SSF89155">
    <property type="entry name" value="TorD-like"/>
    <property type="match status" value="1"/>
</dbReference>
<dbReference type="InterPro" id="IPR003765">
    <property type="entry name" value="NO3_reductase_chaperone_NarJ"/>
</dbReference>
<protein>
    <submittedName>
        <fullName evidence="3">Nitrate reductase molybdenum cofactor assembly chaperone</fullName>
    </submittedName>
</protein>
<dbReference type="RefSeq" id="WP_271223058.1">
    <property type="nucleotide sequence ID" value="NZ_BAAAVD010000059.1"/>
</dbReference>
<dbReference type="GO" id="GO:0042128">
    <property type="term" value="P:nitrate assimilation"/>
    <property type="evidence" value="ECO:0007669"/>
    <property type="project" value="UniProtKB-KW"/>
</dbReference>
<evidence type="ECO:0000313" key="3">
    <source>
        <dbReference type="EMBL" id="GLK14829.1"/>
    </source>
</evidence>
<evidence type="ECO:0000256" key="1">
    <source>
        <dbReference type="ARBA" id="ARBA00023063"/>
    </source>
</evidence>
<dbReference type="InterPro" id="IPR020945">
    <property type="entry name" value="DMSO/NO3_reduct_chaperone"/>
</dbReference>
<dbReference type="EMBL" id="BSEV01000037">
    <property type="protein sequence ID" value="GLK14829.1"/>
    <property type="molecule type" value="Genomic_DNA"/>
</dbReference>
<evidence type="ECO:0000313" key="4">
    <source>
        <dbReference type="Proteomes" id="UP001143474"/>
    </source>
</evidence>
<dbReference type="Pfam" id="PF02613">
    <property type="entry name" value="Nitrate_red_del"/>
    <property type="match status" value="1"/>
</dbReference>
<sequence length="205" mass="22682">MSRVVVRQAASLLLAYPGPDWPRRLDLVRRALAPLSGPETRSLLLFCDHAAFEDPLDLAGRYVATFDRSGRRTLHLTYYTDGDTRRRGASLAGIKALYRSCGWRPDDAELPDFLPLMLEFAARCPDQGERLLREHRAALDLLATALRKHRSPYADVVDAVRATLPAATARERRAAAETAAGPPSESVGIDPYPLVPQPSRQGARR</sequence>
<dbReference type="NCBIfam" id="TIGR00684">
    <property type="entry name" value="narJ"/>
    <property type="match status" value="1"/>
</dbReference>
<keyword evidence="4" id="KW-1185">Reference proteome</keyword>
<name>A0A9W6MHG5_9ACTN</name>
<reference evidence="3" key="1">
    <citation type="journal article" date="2014" name="Int. J. Syst. Evol. Microbiol.">
        <title>Complete genome sequence of Corynebacterium casei LMG S-19264T (=DSM 44701T), isolated from a smear-ripened cheese.</title>
        <authorList>
            <consortium name="US DOE Joint Genome Institute (JGI-PGF)"/>
            <person name="Walter F."/>
            <person name="Albersmeier A."/>
            <person name="Kalinowski J."/>
            <person name="Ruckert C."/>
        </authorList>
    </citation>
    <scope>NUCLEOTIDE SEQUENCE</scope>
    <source>
        <strain evidence="3">VKM Ac-2007</strain>
    </source>
</reference>
<dbReference type="InterPro" id="IPR036411">
    <property type="entry name" value="TorD-like_sf"/>
</dbReference>
<dbReference type="Gene3D" id="1.10.3480.10">
    <property type="entry name" value="TorD-like"/>
    <property type="match status" value="1"/>
</dbReference>
<dbReference type="Proteomes" id="UP001143474">
    <property type="component" value="Unassembled WGS sequence"/>
</dbReference>